<dbReference type="RefSeq" id="WP_153247565.1">
    <property type="nucleotide sequence ID" value="NZ_CP044205.1"/>
</dbReference>
<keyword evidence="2" id="KW-1185">Reference proteome</keyword>
<dbReference type="KEGG" id="mmob:F6R98_02200"/>
<organism evidence="1 2">
    <name type="scientific">Candidatus Methylospira mobilis</name>
    <dbReference type="NCBI Taxonomy" id="1808979"/>
    <lineage>
        <taxon>Bacteria</taxon>
        <taxon>Pseudomonadati</taxon>
        <taxon>Pseudomonadota</taxon>
        <taxon>Gammaproteobacteria</taxon>
        <taxon>Methylococcales</taxon>
        <taxon>Methylococcaceae</taxon>
        <taxon>Candidatus Methylospira</taxon>
    </lineage>
</organism>
<evidence type="ECO:0000313" key="2">
    <source>
        <dbReference type="Proteomes" id="UP000325755"/>
    </source>
</evidence>
<dbReference type="EMBL" id="CP044205">
    <property type="protein sequence ID" value="QFY41582.1"/>
    <property type="molecule type" value="Genomic_DNA"/>
</dbReference>
<dbReference type="AlphaFoldDB" id="A0A5Q0BEL6"/>
<gene>
    <name evidence="1" type="ORF">F6R98_02200</name>
</gene>
<proteinExistence type="predicted"/>
<dbReference type="Pfam" id="PF12059">
    <property type="entry name" value="DUF3540"/>
    <property type="match status" value="1"/>
</dbReference>
<reference evidence="1 2" key="1">
    <citation type="submission" date="2019-09" db="EMBL/GenBank/DDBJ databases">
        <title>Ecophysiology of the spiral-shaped methanotroph Methylospira mobilis as revealed by the complete genome sequence.</title>
        <authorList>
            <person name="Oshkin I.Y."/>
            <person name="Dedysh S.N."/>
            <person name="Miroshnikov K."/>
            <person name="Danilova O.V."/>
            <person name="Hakobyan A."/>
            <person name="Liesack W."/>
        </authorList>
    </citation>
    <scope>NUCLEOTIDE SEQUENCE [LARGE SCALE GENOMIC DNA]</scope>
    <source>
        <strain evidence="1 2">Shm1</strain>
    </source>
</reference>
<evidence type="ECO:0000313" key="1">
    <source>
        <dbReference type="EMBL" id="QFY41582.1"/>
    </source>
</evidence>
<name>A0A5Q0BEL6_9GAMM</name>
<sequence length="226" mass="24837">MKNAQRKIQNLTTPAESAFEMGWVVESGSTDEAALQLVDRDGNVFIARKAFSCVIEPVPGDQVLWGFVDDLSGRQAWILAVLSRHTADAAVMKFDRPLQMNSLEKISLISAKGIESLTDGSLNFVGKALKVIATQAEGHTDESVWSSRRMVSNFKQLSVVSETCTSVFQTLIQRMESYMRRVDGVEDVQAGSLHQAVDGTVTIYSKDTLLTSENQVKINAEVVHLS</sequence>
<protein>
    <submittedName>
        <fullName evidence="1">DUF3540 domain-containing protein</fullName>
    </submittedName>
</protein>
<accession>A0A5Q0BEL6</accession>
<dbReference type="InParanoid" id="A0A5Q0BEL6"/>
<dbReference type="InterPro" id="IPR021927">
    <property type="entry name" value="DUF3540"/>
</dbReference>
<dbReference type="Proteomes" id="UP000325755">
    <property type="component" value="Chromosome"/>
</dbReference>
<dbReference type="OrthoDB" id="6119047at2"/>